<dbReference type="EMBL" id="JAANIT010000974">
    <property type="protein sequence ID" value="KAG1543093.1"/>
    <property type="molecule type" value="Genomic_DNA"/>
</dbReference>
<name>A0A9P6YA24_RHIOR</name>
<dbReference type="OrthoDB" id="10281042at2759"/>
<evidence type="ECO:0000313" key="1">
    <source>
        <dbReference type="EMBL" id="KAG1543093.1"/>
    </source>
</evidence>
<organism evidence="1 2">
    <name type="scientific">Rhizopus oryzae</name>
    <name type="common">Mucormycosis agent</name>
    <name type="synonym">Rhizopus arrhizus var. delemar</name>
    <dbReference type="NCBI Taxonomy" id="64495"/>
    <lineage>
        <taxon>Eukaryota</taxon>
        <taxon>Fungi</taxon>
        <taxon>Fungi incertae sedis</taxon>
        <taxon>Mucoromycota</taxon>
        <taxon>Mucoromycotina</taxon>
        <taxon>Mucoromycetes</taxon>
        <taxon>Mucorales</taxon>
        <taxon>Mucorineae</taxon>
        <taxon>Rhizopodaceae</taxon>
        <taxon>Rhizopus</taxon>
    </lineage>
</organism>
<sequence>MDQVPQDIVLQKAAATSAVVPLDSSQHEMMKTDLGGLTTGIVVILRPPHSNLAQDVEKQGFEAKRAPSSAEACLSRAASFALDLELKQLMTAVYKLGW</sequence>
<gene>
    <name evidence="1" type="ORF">G6F51_006883</name>
</gene>
<dbReference type="AlphaFoldDB" id="A0A9P6YA24"/>
<accession>A0A9P6YA24</accession>
<proteinExistence type="predicted"/>
<dbReference type="Proteomes" id="UP000717996">
    <property type="component" value="Unassembled WGS sequence"/>
</dbReference>
<evidence type="ECO:0000313" key="2">
    <source>
        <dbReference type="Proteomes" id="UP000717996"/>
    </source>
</evidence>
<comment type="caution">
    <text evidence="1">The sequence shown here is derived from an EMBL/GenBank/DDBJ whole genome shotgun (WGS) entry which is preliminary data.</text>
</comment>
<reference evidence="1" key="1">
    <citation type="journal article" date="2020" name="Microb. Genom.">
        <title>Genetic diversity of clinical and environmental Mucorales isolates obtained from an investigation of mucormycosis cases among solid organ transplant recipients.</title>
        <authorList>
            <person name="Nguyen M.H."/>
            <person name="Kaul D."/>
            <person name="Muto C."/>
            <person name="Cheng S.J."/>
            <person name="Richter R.A."/>
            <person name="Bruno V.M."/>
            <person name="Liu G."/>
            <person name="Beyhan S."/>
            <person name="Sundermann A.J."/>
            <person name="Mounaud S."/>
            <person name="Pasculle A.W."/>
            <person name="Nierman W.C."/>
            <person name="Driscoll E."/>
            <person name="Cumbie R."/>
            <person name="Clancy C.J."/>
            <person name="Dupont C.L."/>
        </authorList>
    </citation>
    <scope>NUCLEOTIDE SEQUENCE</scope>
    <source>
        <strain evidence="1">GL16</strain>
    </source>
</reference>
<protein>
    <submittedName>
        <fullName evidence="1">Uncharacterized protein</fullName>
    </submittedName>
</protein>